<keyword evidence="2" id="KW-0347">Helicase</keyword>
<name>A0ABW7EPP0_9BURK</name>
<dbReference type="InterPro" id="IPR050742">
    <property type="entry name" value="Helicase_Restrict-Modif_Enz"/>
</dbReference>
<organism evidence="2 3">
    <name type="scientific">Pelomonas dachongensis</name>
    <dbReference type="NCBI Taxonomy" id="3299029"/>
    <lineage>
        <taxon>Bacteria</taxon>
        <taxon>Pseudomonadati</taxon>
        <taxon>Pseudomonadota</taxon>
        <taxon>Betaproteobacteria</taxon>
        <taxon>Burkholderiales</taxon>
        <taxon>Sphaerotilaceae</taxon>
        <taxon>Roseateles</taxon>
    </lineage>
</organism>
<protein>
    <submittedName>
        <fullName evidence="2">DEAD/DEAH box helicase family protein</fullName>
    </submittedName>
</protein>
<proteinExistence type="predicted"/>
<dbReference type="RefSeq" id="WP_394470678.1">
    <property type="nucleotide sequence ID" value="NZ_JBIGHY010000003.1"/>
</dbReference>
<evidence type="ECO:0000313" key="3">
    <source>
        <dbReference type="Proteomes" id="UP001606300"/>
    </source>
</evidence>
<dbReference type="PANTHER" id="PTHR47396">
    <property type="entry name" value="TYPE I RESTRICTION ENZYME ECOKI R PROTEIN"/>
    <property type="match status" value="1"/>
</dbReference>
<dbReference type="Proteomes" id="UP001606300">
    <property type="component" value="Unassembled WGS sequence"/>
</dbReference>
<comment type="caution">
    <text evidence="2">The sequence shown here is derived from an EMBL/GenBank/DDBJ whole genome shotgun (WGS) entry which is preliminary data.</text>
</comment>
<keyword evidence="2" id="KW-0067">ATP-binding</keyword>
<dbReference type="SUPFAM" id="SSF52540">
    <property type="entry name" value="P-loop containing nucleoside triphosphate hydrolases"/>
    <property type="match status" value="1"/>
</dbReference>
<dbReference type="PANTHER" id="PTHR47396:SF1">
    <property type="entry name" value="ATP-DEPENDENT HELICASE IRC3-RELATED"/>
    <property type="match status" value="1"/>
</dbReference>
<keyword evidence="3" id="KW-1185">Reference proteome</keyword>
<dbReference type="GO" id="GO:0004386">
    <property type="term" value="F:helicase activity"/>
    <property type="evidence" value="ECO:0007669"/>
    <property type="project" value="UniProtKB-KW"/>
</dbReference>
<evidence type="ECO:0000313" key="2">
    <source>
        <dbReference type="EMBL" id="MFG6414608.1"/>
    </source>
</evidence>
<keyword evidence="2" id="KW-0547">Nucleotide-binding</keyword>
<accession>A0ABW7EPP0</accession>
<gene>
    <name evidence="2" type="ORF">ACG02S_11945</name>
</gene>
<dbReference type="EMBL" id="JBIGHY010000003">
    <property type="protein sequence ID" value="MFG6414608.1"/>
    <property type="molecule type" value="Genomic_DNA"/>
</dbReference>
<dbReference type="Gene3D" id="3.40.50.300">
    <property type="entry name" value="P-loop containing nucleotide triphosphate hydrolases"/>
    <property type="match status" value="1"/>
</dbReference>
<dbReference type="InterPro" id="IPR027417">
    <property type="entry name" value="P-loop_NTPase"/>
</dbReference>
<dbReference type="Pfam" id="PF04851">
    <property type="entry name" value="ResIII"/>
    <property type="match status" value="1"/>
</dbReference>
<evidence type="ECO:0000259" key="1">
    <source>
        <dbReference type="Pfam" id="PF04851"/>
    </source>
</evidence>
<sequence>MACQRPAAALPVRSSTGQLEATGQLTRFTDGRDPAPRSREVFSFFRPDTLAAWAAQPATLRGLLEAAMPPLPDENLRDCQTAAVTGLEQLLAANRPRALVHLATGAGKTFTAITAVYRLLKFAGAKRILFLVDTCHLGKQAHQEFMAYTPPDDGRTFTELYNVQRVGSTAGVASVVDLGHSGRPDRRGATEWPSFAQGTLRRGCAHRAHRRLSDRLVPAARRATTSDRKWR</sequence>
<dbReference type="InterPro" id="IPR006935">
    <property type="entry name" value="Helicase/UvrB_N"/>
</dbReference>
<reference evidence="2 3" key="1">
    <citation type="submission" date="2024-09" db="EMBL/GenBank/DDBJ databases">
        <title>Novel species of the genus Pelomonas and Roseateles isolated from streams.</title>
        <authorList>
            <person name="Lu H."/>
        </authorList>
    </citation>
    <scope>NUCLEOTIDE SEQUENCE [LARGE SCALE GENOMIC DNA]</scope>
    <source>
        <strain evidence="2 3">DC23W</strain>
    </source>
</reference>
<keyword evidence="2" id="KW-0378">Hydrolase</keyword>
<feature type="domain" description="Helicase/UvrB N-terminal" evidence="1">
    <location>
        <begin position="75"/>
        <end position="153"/>
    </location>
</feature>